<comment type="caution">
    <text evidence="2">The sequence shown here is derived from an EMBL/GenBank/DDBJ whole genome shotgun (WGS) entry which is preliminary data.</text>
</comment>
<dbReference type="RefSeq" id="WP_152780547.1">
    <property type="nucleotide sequence ID" value="NZ_JBHUMN010000031.1"/>
</dbReference>
<dbReference type="Proteomes" id="UP000326979">
    <property type="component" value="Unassembled WGS sequence"/>
</dbReference>
<accession>A0A5N8VYP6</accession>
<evidence type="ECO:0000313" key="2">
    <source>
        <dbReference type="EMBL" id="MPY39224.1"/>
    </source>
</evidence>
<name>A0A5N8VYP6_9ACTN</name>
<dbReference type="AlphaFoldDB" id="A0A5N8VYP6"/>
<reference evidence="2 3" key="1">
    <citation type="submission" date="2019-07" db="EMBL/GenBank/DDBJ databases">
        <title>New species of Amycolatopsis and Streptomyces.</title>
        <authorList>
            <person name="Duangmal K."/>
            <person name="Teo W.F.A."/>
            <person name="Lipun K."/>
        </authorList>
    </citation>
    <scope>NUCLEOTIDE SEQUENCE [LARGE SCALE GENOMIC DNA]</scope>
    <source>
        <strain evidence="2 3">TISTR 2346</strain>
    </source>
</reference>
<gene>
    <name evidence="2" type="ORF">FNH04_04565</name>
</gene>
<feature type="compositionally biased region" description="Basic residues" evidence="1">
    <location>
        <begin position="9"/>
        <end position="21"/>
    </location>
</feature>
<evidence type="ECO:0000313" key="3">
    <source>
        <dbReference type="Proteomes" id="UP000326979"/>
    </source>
</evidence>
<dbReference type="Gene3D" id="1.10.357.10">
    <property type="entry name" value="Tetracycline Repressor, domain 2"/>
    <property type="match status" value="1"/>
</dbReference>
<dbReference type="EMBL" id="VJZE01000015">
    <property type="protein sequence ID" value="MPY39224.1"/>
    <property type="molecule type" value="Genomic_DNA"/>
</dbReference>
<protein>
    <submittedName>
        <fullName evidence="2">Uncharacterized protein</fullName>
    </submittedName>
</protein>
<feature type="region of interest" description="Disordered" evidence="1">
    <location>
        <begin position="1"/>
        <end position="24"/>
    </location>
</feature>
<proteinExistence type="predicted"/>
<sequence length="90" mass="9891">MPSVPSARHAGRCPRHHHHHQAYSAAEQDLAAALEERLPASADRPLRAQVLATAFLATLRVVLHRFTVDPEQDTTALIHQAVAVLRESFG</sequence>
<evidence type="ECO:0000256" key="1">
    <source>
        <dbReference type="SAM" id="MobiDB-lite"/>
    </source>
</evidence>
<organism evidence="2 3">
    <name type="scientific">Streptomyces phyllanthi</name>
    <dbReference type="NCBI Taxonomy" id="1803180"/>
    <lineage>
        <taxon>Bacteria</taxon>
        <taxon>Bacillati</taxon>
        <taxon>Actinomycetota</taxon>
        <taxon>Actinomycetes</taxon>
        <taxon>Kitasatosporales</taxon>
        <taxon>Streptomycetaceae</taxon>
        <taxon>Streptomyces</taxon>
    </lineage>
</organism>
<keyword evidence="3" id="KW-1185">Reference proteome</keyword>